<dbReference type="InterPro" id="IPR012480">
    <property type="entry name" value="Hepar_II_III_C"/>
</dbReference>
<evidence type="ECO:0000313" key="8">
    <source>
        <dbReference type="Proteomes" id="UP000297454"/>
    </source>
</evidence>
<protein>
    <submittedName>
        <fullName evidence="7">Uncharacterized protein</fullName>
    </submittedName>
</protein>
<evidence type="ECO:0000256" key="3">
    <source>
        <dbReference type="ARBA" id="ARBA00022764"/>
    </source>
</evidence>
<dbReference type="EMBL" id="SCFR01000008">
    <property type="protein sequence ID" value="TFF66631.1"/>
    <property type="molecule type" value="Genomic_DNA"/>
</dbReference>
<evidence type="ECO:0000256" key="2">
    <source>
        <dbReference type="ARBA" id="ARBA00022729"/>
    </source>
</evidence>
<name>A0A4R9C422_9FIRM</name>
<dbReference type="InterPro" id="IPR031680">
    <property type="entry name" value="Hepar_II_III_N"/>
</dbReference>
<keyword evidence="3" id="KW-0574">Periplasm</keyword>
<dbReference type="Gene3D" id="2.70.98.70">
    <property type="match status" value="1"/>
</dbReference>
<reference evidence="7 8" key="1">
    <citation type="submission" date="2019-01" db="EMBL/GenBank/DDBJ databases">
        <title>Draft Genome Sequences of Helcococcus ovis Strains Isolated from the Uterus and Vagina of Dairy Cows with Metritis.</title>
        <authorList>
            <person name="Cunha F."/>
            <person name="Jeon S.J."/>
            <person name="Kutzer P."/>
            <person name="Galvao K.N."/>
        </authorList>
    </citation>
    <scope>NUCLEOTIDE SEQUENCE [LARGE SCALE GENOMIC DNA]</scope>
    <source>
        <strain evidence="7 8">KG-37</strain>
    </source>
</reference>
<feature type="domain" description="Heparin-sulfate lyase N-terminal" evidence="6">
    <location>
        <begin position="49"/>
        <end position="296"/>
    </location>
</feature>
<dbReference type="GO" id="GO:0042597">
    <property type="term" value="C:periplasmic space"/>
    <property type="evidence" value="ECO:0007669"/>
    <property type="project" value="UniProtKB-SubCell"/>
</dbReference>
<dbReference type="Gene3D" id="1.50.10.100">
    <property type="entry name" value="Chondroitin AC/alginate lyase"/>
    <property type="match status" value="1"/>
</dbReference>
<evidence type="ECO:0000256" key="1">
    <source>
        <dbReference type="ARBA" id="ARBA00004418"/>
    </source>
</evidence>
<gene>
    <name evidence="7" type="ORF">EQF91_03285</name>
</gene>
<dbReference type="RefSeq" id="WP_134744246.1">
    <property type="nucleotide sequence ID" value="NZ_JBFNFK010000006.1"/>
</dbReference>
<keyword evidence="4" id="KW-0456">Lyase</keyword>
<dbReference type="InterPro" id="IPR008929">
    <property type="entry name" value="Chondroitin_lyas"/>
</dbReference>
<evidence type="ECO:0000256" key="4">
    <source>
        <dbReference type="ARBA" id="ARBA00023239"/>
    </source>
</evidence>
<evidence type="ECO:0000259" key="6">
    <source>
        <dbReference type="Pfam" id="PF16889"/>
    </source>
</evidence>
<feature type="domain" description="Heparinase II/III-like C-terminal" evidence="5">
    <location>
        <begin position="333"/>
        <end position="497"/>
    </location>
</feature>
<keyword evidence="8" id="KW-1185">Reference proteome</keyword>
<accession>A0A4R9C422</accession>
<organism evidence="7 8">
    <name type="scientific">Helcococcus ovis</name>
    <dbReference type="NCBI Taxonomy" id="72026"/>
    <lineage>
        <taxon>Bacteria</taxon>
        <taxon>Bacillati</taxon>
        <taxon>Bacillota</taxon>
        <taxon>Tissierellia</taxon>
        <taxon>Tissierellales</taxon>
        <taxon>Peptoniphilaceae</taxon>
        <taxon>Helcococcus</taxon>
    </lineage>
</organism>
<dbReference type="Proteomes" id="UP000297454">
    <property type="component" value="Unassembled WGS sequence"/>
</dbReference>
<sequence length="623" mass="74474">MKKEVIINYIKKFNIEEYKLIKENADFLLEDKVRFVNNWAMERCEDIVDFSDFNWNKIYNNDPEWAFMVNRQEYLIDLFVTYVLENDIKYLDKIKRHIFEKIKSLNQNEMNNKKLYSRTLDTGIRISQWIFLLKNNYQYELFTDFEVSLIKDSIVKQIEFLYESFEERYYLSNWGSIQIVAVLQFNSLYKGILNEKVISFFENALVKNVNISIYEDGTQWEQSIMYHNDVMMYLLFLLICDEKYSNILRDKVYKMGQYLYHAIGPDNIQFAIGDSDFTDTRDIMTWLSIYFKDKKFKSKAFKHPDIISYFRFSEEDILYFEMMSPNPEKNFNKFYKDSGHIFLKDENFHVFFKNGVMGSSHTHSDLNSINFYYKGKPIVIDSGRYTYVDGNYRNLLKSMEAHSSLIVDDECPEIVKGSWDYNRYPESLSLELIQNEFIQYIESAVYGEISNYNYIHTRYLIKFKDKCLFVIDKVKMKGKHKANIRFILDENINEIKNYGLKILGEEKYFCKETKISKKYNTLGNSQMLVREEEFEDSLYISTVFYDESIDIEKISISQTNKGEELMGSFAWKIRDEKEYILNLNTEQIITGSKILKIYENDILTRGKCVIINNTDSKYCRIKS</sequence>
<dbReference type="PANTHER" id="PTHR39210:SF1">
    <property type="entry name" value="HEPARIN-SULFATE LYASE"/>
    <property type="match status" value="1"/>
</dbReference>
<comment type="subcellular location">
    <subcellularLocation>
        <location evidence="1">Periplasm</location>
    </subcellularLocation>
</comment>
<dbReference type="GO" id="GO:0016829">
    <property type="term" value="F:lyase activity"/>
    <property type="evidence" value="ECO:0007669"/>
    <property type="project" value="UniProtKB-KW"/>
</dbReference>
<dbReference type="PANTHER" id="PTHR39210">
    <property type="entry name" value="HEPARIN-SULFATE LYASE"/>
    <property type="match status" value="1"/>
</dbReference>
<evidence type="ECO:0000313" key="7">
    <source>
        <dbReference type="EMBL" id="TFF66631.1"/>
    </source>
</evidence>
<comment type="caution">
    <text evidence="7">The sequence shown here is derived from an EMBL/GenBank/DDBJ whole genome shotgun (WGS) entry which is preliminary data.</text>
</comment>
<dbReference type="Pfam" id="PF16889">
    <property type="entry name" value="Hepar_II_III_N"/>
    <property type="match status" value="1"/>
</dbReference>
<keyword evidence="2" id="KW-0732">Signal</keyword>
<evidence type="ECO:0000259" key="5">
    <source>
        <dbReference type="Pfam" id="PF07940"/>
    </source>
</evidence>
<dbReference type="AlphaFoldDB" id="A0A4R9C422"/>
<dbReference type="SUPFAM" id="SSF48230">
    <property type="entry name" value="Chondroitin AC/alginate lyase"/>
    <property type="match status" value="1"/>
</dbReference>
<dbReference type="Pfam" id="PF07940">
    <property type="entry name" value="Hepar_II_III_C"/>
    <property type="match status" value="1"/>
</dbReference>
<proteinExistence type="predicted"/>